<gene>
    <name evidence="1" type="ORF">SAMN00017477_0912</name>
</gene>
<name>A0A1W1UZN2_PEPAS</name>
<proteinExistence type="predicted"/>
<keyword evidence="2" id="KW-1185">Reference proteome</keyword>
<accession>A0A1W1UZN2</accession>
<dbReference type="AlphaFoldDB" id="A0A1W1UZN2"/>
<protein>
    <submittedName>
        <fullName evidence="1">Uncharacterized protein</fullName>
    </submittedName>
</protein>
<dbReference type="STRING" id="573058.SAMN00017477_0912"/>
<sequence>MRPPSRLLFITQRRLKMKNKHYLNKMKNYDSLRNNGLNDERLLKLDKNIKKDEIGIYVEDMERLCNYNTLSIILNKMTSGVSLEKTLELNHKMYDVKAKLNI</sequence>
<dbReference type="Proteomes" id="UP000192368">
    <property type="component" value="Unassembled WGS sequence"/>
</dbReference>
<evidence type="ECO:0000313" key="2">
    <source>
        <dbReference type="Proteomes" id="UP000192368"/>
    </source>
</evidence>
<evidence type="ECO:0000313" key="1">
    <source>
        <dbReference type="EMBL" id="SMB86549.1"/>
    </source>
</evidence>
<dbReference type="EMBL" id="FWWR01000009">
    <property type="protein sequence ID" value="SMB86549.1"/>
    <property type="molecule type" value="Genomic_DNA"/>
</dbReference>
<organism evidence="1 2">
    <name type="scientific">Peptoniphilus asaccharolyticus DSM 20463</name>
    <dbReference type="NCBI Taxonomy" id="573058"/>
    <lineage>
        <taxon>Bacteria</taxon>
        <taxon>Bacillati</taxon>
        <taxon>Bacillota</taxon>
        <taxon>Tissierellia</taxon>
        <taxon>Tissierellales</taxon>
        <taxon>Peptoniphilaceae</taxon>
        <taxon>Peptoniphilus</taxon>
    </lineage>
</organism>
<reference evidence="2" key="1">
    <citation type="submission" date="2017-04" db="EMBL/GenBank/DDBJ databases">
        <authorList>
            <person name="Varghese N."/>
            <person name="Submissions S."/>
        </authorList>
    </citation>
    <scope>NUCLEOTIDE SEQUENCE [LARGE SCALE GENOMIC DNA]</scope>
    <source>
        <strain evidence="2">DSM 20463</strain>
    </source>
</reference>